<feature type="transmembrane region" description="Helical" evidence="10">
    <location>
        <begin position="484"/>
        <end position="506"/>
    </location>
</feature>
<name>A0A0L9UFJ7_PHAAN</name>
<dbReference type="InterPro" id="IPR047664">
    <property type="entry name" value="SWEET"/>
</dbReference>
<dbReference type="AlphaFoldDB" id="A0A0L9UFJ7"/>
<gene>
    <name evidence="11" type="ORF">LR48_Vigan04g166400</name>
</gene>
<evidence type="ECO:0000256" key="5">
    <source>
        <dbReference type="ARBA" id="ARBA00022692"/>
    </source>
</evidence>
<evidence type="ECO:0000256" key="9">
    <source>
        <dbReference type="SAM" id="MobiDB-lite"/>
    </source>
</evidence>
<reference evidence="12" key="1">
    <citation type="journal article" date="2015" name="Proc. Natl. Acad. Sci. U.S.A.">
        <title>Genome sequencing of adzuki bean (Vigna angularis) provides insight into high starch and low fat accumulation and domestication.</title>
        <authorList>
            <person name="Yang K."/>
            <person name="Tian Z."/>
            <person name="Chen C."/>
            <person name="Luo L."/>
            <person name="Zhao B."/>
            <person name="Wang Z."/>
            <person name="Yu L."/>
            <person name="Li Y."/>
            <person name="Sun Y."/>
            <person name="Li W."/>
            <person name="Chen Y."/>
            <person name="Li Y."/>
            <person name="Zhang Y."/>
            <person name="Ai D."/>
            <person name="Zhao J."/>
            <person name="Shang C."/>
            <person name="Ma Y."/>
            <person name="Wu B."/>
            <person name="Wang M."/>
            <person name="Gao L."/>
            <person name="Sun D."/>
            <person name="Zhang P."/>
            <person name="Guo F."/>
            <person name="Wang W."/>
            <person name="Li Y."/>
            <person name="Wang J."/>
            <person name="Varshney R.K."/>
            <person name="Wang J."/>
            <person name="Ling H.Q."/>
            <person name="Wan P."/>
        </authorList>
    </citation>
    <scope>NUCLEOTIDE SEQUENCE</scope>
    <source>
        <strain evidence="12">cv. Jingnong 6</strain>
    </source>
</reference>
<feature type="region of interest" description="Disordered" evidence="9">
    <location>
        <begin position="552"/>
        <end position="571"/>
    </location>
</feature>
<dbReference type="EMBL" id="CM003374">
    <property type="protein sequence ID" value="KOM41466.1"/>
    <property type="molecule type" value="Genomic_DNA"/>
</dbReference>
<dbReference type="Proteomes" id="UP000053144">
    <property type="component" value="Chromosome 4"/>
</dbReference>
<comment type="similarity">
    <text evidence="2">Belongs to the SWEET sugar transporter family.</text>
</comment>
<keyword evidence="3" id="KW-0813">Transport</keyword>
<keyword evidence="5 10" id="KW-0812">Transmembrane</keyword>
<dbReference type="PANTHER" id="PTHR10791">
    <property type="entry name" value="RAG1-ACTIVATING PROTEIN 1"/>
    <property type="match status" value="1"/>
</dbReference>
<sequence length="571" mass="64244">MPRFTGNRSIMTQAQQKIPLSEDDPLSSLHVLADILDDKPLEVEYDANVFGTDSEVPIYLNSQDVRELASGTQELNISIIQLWTMYMSGVSNKLGPSDDYGFIDPQSIHESNDFDQINMNLIRSFGRGKKIYFLPYISGRHWQLLVMSMQDNYALWFCSLHRPPPTQLRQAIDCSIPASIMMGGRSIAQEKIPLSEDDPLSSLHLLADILDDKPLEVQYDANVFGHGSEVPIYLNSQDVRELASGTQELNISIIQLWTMYMSGVSNKLGRSDDYGFIDPQSIHESNDFEHINMSLIRSFGRGKKIYFLPYIFGRHWQLLVMSMQDNYALWFCSLHRPPPTQLRQAIDWITFKRIIQNRSTEKFSGIPYVMTLLNCLLSAWYGLPFVSPHNILVSTVNGTGSLIEIVYVLIFIVLAPKKQKAKILGLFTFVLSVFSAVVFVSLFALHGNSRKLFCGFAAAIFSIIMYGSPLSIMRLVIKTKSVEFMPFFLSLFVFLCGTSWFIFGLLGRDPFVAVPNGVGSALGAMQLILYVVYRDNKGDTGKKAPTVEEFMEMGDAKPQQGKQSNANGTQG</sequence>
<keyword evidence="7 10" id="KW-1133">Transmembrane helix</keyword>
<dbReference type="PANTHER" id="PTHR10791:SF44">
    <property type="entry name" value="BIDIRECTIONAL SUGAR TRANSPORTER SWEET1"/>
    <property type="match status" value="1"/>
</dbReference>
<dbReference type="GO" id="GO:0016020">
    <property type="term" value="C:membrane"/>
    <property type="evidence" value="ECO:0007669"/>
    <property type="project" value="InterPro"/>
</dbReference>
<dbReference type="GO" id="GO:0051119">
    <property type="term" value="F:sugar transmembrane transporter activity"/>
    <property type="evidence" value="ECO:0007669"/>
    <property type="project" value="InterPro"/>
</dbReference>
<keyword evidence="8 10" id="KW-0472">Membrane</keyword>
<keyword evidence="4" id="KW-0762">Sugar transport</keyword>
<evidence type="ECO:0000256" key="6">
    <source>
        <dbReference type="ARBA" id="ARBA00022737"/>
    </source>
</evidence>
<feature type="transmembrane region" description="Helical" evidence="10">
    <location>
        <begin position="423"/>
        <end position="444"/>
    </location>
</feature>
<feature type="transmembrane region" description="Helical" evidence="10">
    <location>
        <begin position="512"/>
        <end position="533"/>
    </location>
</feature>
<dbReference type="Gene3D" id="1.20.1280.290">
    <property type="match status" value="2"/>
</dbReference>
<protein>
    <recommendedName>
        <fullName evidence="13">Bidirectional sugar transporter SWEET</fullName>
    </recommendedName>
</protein>
<organism evidence="11 12">
    <name type="scientific">Phaseolus angularis</name>
    <name type="common">Azuki bean</name>
    <name type="synonym">Vigna angularis</name>
    <dbReference type="NCBI Taxonomy" id="3914"/>
    <lineage>
        <taxon>Eukaryota</taxon>
        <taxon>Viridiplantae</taxon>
        <taxon>Streptophyta</taxon>
        <taxon>Embryophyta</taxon>
        <taxon>Tracheophyta</taxon>
        <taxon>Spermatophyta</taxon>
        <taxon>Magnoliopsida</taxon>
        <taxon>eudicotyledons</taxon>
        <taxon>Gunneridae</taxon>
        <taxon>Pentapetalae</taxon>
        <taxon>rosids</taxon>
        <taxon>fabids</taxon>
        <taxon>Fabales</taxon>
        <taxon>Fabaceae</taxon>
        <taxon>Papilionoideae</taxon>
        <taxon>50 kb inversion clade</taxon>
        <taxon>NPAAA clade</taxon>
        <taxon>indigoferoid/millettioid clade</taxon>
        <taxon>Phaseoleae</taxon>
        <taxon>Vigna</taxon>
    </lineage>
</organism>
<evidence type="ECO:0000256" key="7">
    <source>
        <dbReference type="ARBA" id="ARBA00022989"/>
    </source>
</evidence>
<dbReference type="Gramene" id="KOM41466">
    <property type="protein sequence ID" value="KOM41466"/>
    <property type="gene ID" value="LR48_Vigan04g166400"/>
</dbReference>
<accession>A0A0L9UFJ7</accession>
<evidence type="ECO:0008006" key="13">
    <source>
        <dbReference type="Google" id="ProtNLM"/>
    </source>
</evidence>
<evidence type="ECO:0000256" key="3">
    <source>
        <dbReference type="ARBA" id="ARBA00022448"/>
    </source>
</evidence>
<keyword evidence="6" id="KW-0677">Repeat</keyword>
<evidence type="ECO:0000313" key="12">
    <source>
        <dbReference type="Proteomes" id="UP000053144"/>
    </source>
</evidence>
<evidence type="ECO:0000313" key="11">
    <source>
        <dbReference type="EMBL" id="KOM41466.1"/>
    </source>
</evidence>
<comment type="subcellular location">
    <subcellularLocation>
        <location evidence="1">Endomembrane system</location>
        <topology evidence="1">Multi-pass membrane protein</topology>
    </subcellularLocation>
</comment>
<feature type="transmembrane region" description="Helical" evidence="10">
    <location>
        <begin position="363"/>
        <end position="383"/>
    </location>
</feature>
<dbReference type="InterPro" id="IPR004316">
    <property type="entry name" value="SWEET_rpt"/>
</dbReference>
<dbReference type="FunFam" id="1.20.1280.290:FF:000001">
    <property type="entry name" value="Bidirectional sugar transporter SWEET"/>
    <property type="match status" value="1"/>
</dbReference>
<proteinExistence type="inferred from homology"/>
<feature type="transmembrane region" description="Helical" evidence="10">
    <location>
        <begin position="395"/>
        <end position="416"/>
    </location>
</feature>
<evidence type="ECO:0000256" key="4">
    <source>
        <dbReference type="ARBA" id="ARBA00022597"/>
    </source>
</evidence>
<evidence type="ECO:0000256" key="10">
    <source>
        <dbReference type="SAM" id="Phobius"/>
    </source>
</evidence>
<evidence type="ECO:0000256" key="8">
    <source>
        <dbReference type="ARBA" id="ARBA00023136"/>
    </source>
</evidence>
<dbReference type="Pfam" id="PF03083">
    <property type="entry name" value="MtN3_slv"/>
    <property type="match status" value="2"/>
</dbReference>
<dbReference type="InterPro" id="IPR038765">
    <property type="entry name" value="Papain-like_cys_pep_sf"/>
</dbReference>
<evidence type="ECO:0000256" key="1">
    <source>
        <dbReference type="ARBA" id="ARBA00004127"/>
    </source>
</evidence>
<dbReference type="GO" id="GO:0012505">
    <property type="term" value="C:endomembrane system"/>
    <property type="evidence" value="ECO:0007669"/>
    <property type="project" value="UniProtKB-SubCell"/>
</dbReference>
<evidence type="ECO:0000256" key="2">
    <source>
        <dbReference type="ARBA" id="ARBA00007809"/>
    </source>
</evidence>
<dbReference type="SUPFAM" id="SSF54001">
    <property type="entry name" value="Cysteine proteinases"/>
    <property type="match status" value="2"/>
</dbReference>
<feature type="transmembrane region" description="Helical" evidence="10">
    <location>
        <begin position="456"/>
        <end position="477"/>
    </location>
</feature>
<dbReference type="GO" id="GO:0051260">
    <property type="term" value="P:protein homooligomerization"/>
    <property type="evidence" value="ECO:0007669"/>
    <property type="project" value="UniProtKB-ARBA"/>
</dbReference>
<feature type="compositionally biased region" description="Polar residues" evidence="9">
    <location>
        <begin position="560"/>
        <end position="571"/>
    </location>
</feature>
<dbReference type="FunFam" id="1.20.1280.290:FF:000002">
    <property type="entry name" value="Bidirectional sugar transporter SWEET"/>
    <property type="match status" value="1"/>
</dbReference>